<gene>
    <name evidence="1" type="ORF">PHLCEN_2v8131</name>
</gene>
<sequence>MRADEGLSVKQNLAERLSNLLAERPYRRAKGMKEGLSNPRVIASGGFKHLVNRNAIHLVQQC</sequence>
<proteinExistence type="predicted"/>
<keyword evidence="2" id="KW-1185">Reference proteome</keyword>
<organism evidence="1 2">
    <name type="scientific">Hermanssonia centrifuga</name>
    <dbReference type="NCBI Taxonomy" id="98765"/>
    <lineage>
        <taxon>Eukaryota</taxon>
        <taxon>Fungi</taxon>
        <taxon>Dikarya</taxon>
        <taxon>Basidiomycota</taxon>
        <taxon>Agaricomycotina</taxon>
        <taxon>Agaricomycetes</taxon>
        <taxon>Polyporales</taxon>
        <taxon>Meruliaceae</taxon>
        <taxon>Hermanssonia</taxon>
    </lineage>
</organism>
<dbReference type="Proteomes" id="UP000186601">
    <property type="component" value="Unassembled WGS sequence"/>
</dbReference>
<name>A0A2R6NUJ3_9APHY</name>
<comment type="caution">
    <text evidence="1">The sequence shown here is derived from an EMBL/GenBank/DDBJ whole genome shotgun (WGS) entry which is preliminary data.</text>
</comment>
<reference evidence="1 2" key="1">
    <citation type="submission" date="2018-02" db="EMBL/GenBank/DDBJ databases">
        <title>Genome sequence of the basidiomycete white-rot fungus Phlebia centrifuga.</title>
        <authorList>
            <person name="Granchi Z."/>
            <person name="Peng M."/>
            <person name="de Vries R.P."/>
            <person name="Hilden K."/>
            <person name="Makela M.R."/>
            <person name="Grigoriev I."/>
            <person name="Riley R."/>
        </authorList>
    </citation>
    <scope>NUCLEOTIDE SEQUENCE [LARGE SCALE GENOMIC DNA]</scope>
    <source>
        <strain evidence="1 2">FBCC195</strain>
    </source>
</reference>
<dbReference type="EMBL" id="MLYV02000824">
    <property type="protein sequence ID" value="PSR76935.1"/>
    <property type="molecule type" value="Genomic_DNA"/>
</dbReference>
<dbReference type="AlphaFoldDB" id="A0A2R6NUJ3"/>
<evidence type="ECO:0000313" key="1">
    <source>
        <dbReference type="EMBL" id="PSR76935.1"/>
    </source>
</evidence>
<evidence type="ECO:0000313" key="2">
    <source>
        <dbReference type="Proteomes" id="UP000186601"/>
    </source>
</evidence>
<accession>A0A2R6NUJ3</accession>
<protein>
    <submittedName>
        <fullName evidence="1">Uncharacterized protein</fullName>
    </submittedName>
</protein>